<dbReference type="PANTHER" id="PTHR45726:SF3">
    <property type="entry name" value="LEUKOTRIENE A-4 HYDROLASE"/>
    <property type="match status" value="1"/>
</dbReference>
<reference evidence="4" key="1">
    <citation type="journal article" date="2019" name="Int. J. Syst. Evol. Microbiol.">
        <title>The Global Catalogue of Microorganisms (GCM) 10K type strain sequencing project: providing services to taxonomists for standard genome sequencing and annotation.</title>
        <authorList>
            <consortium name="The Broad Institute Genomics Platform"/>
            <consortium name="The Broad Institute Genome Sequencing Center for Infectious Disease"/>
            <person name="Wu L."/>
            <person name="Ma J."/>
        </authorList>
    </citation>
    <scope>NUCLEOTIDE SEQUENCE [LARGE SCALE GENOMIC DNA]</scope>
    <source>
        <strain evidence="4">DFY28</strain>
    </source>
</reference>
<evidence type="ECO:0000259" key="2">
    <source>
        <dbReference type="Pfam" id="PF01433"/>
    </source>
</evidence>
<dbReference type="Proteomes" id="UP001597237">
    <property type="component" value="Unassembled WGS sequence"/>
</dbReference>
<dbReference type="Gene3D" id="1.10.390.10">
    <property type="entry name" value="Neutral Protease Domain 2"/>
    <property type="match status" value="1"/>
</dbReference>
<dbReference type="InterPro" id="IPR014782">
    <property type="entry name" value="Peptidase_M1_dom"/>
</dbReference>
<feature type="chain" id="PRO_5047069623" evidence="1">
    <location>
        <begin position="26"/>
        <end position="452"/>
    </location>
</feature>
<feature type="domain" description="Peptidase M1 membrane alanine aminopeptidase" evidence="2">
    <location>
        <begin position="233"/>
        <end position="433"/>
    </location>
</feature>
<dbReference type="InterPro" id="IPR034015">
    <property type="entry name" value="M1_LTA4H"/>
</dbReference>
<keyword evidence="3" id="KW-0378">Hydrolase</keyword>
<keyword evidence="3" id="KW-0645">Protease</keyword>
<keyword evidence="3" id="KW-0031">Aminopeptidase</keyword>
<name>A0ABW4MZ33_9CAUL</name>
<dbReference type="RefSeq" id="WP_377282582.1">
    <property type="nucleotide sequence ID" value="NZ_JBHRSI010000007.1"/>
</dbReference>
<protein>
    <submittedName>
        <fullName evidence="3">M1 family aminopeptidase</fullName>
    </submittedName>
</protein>
<evidence type="ECO:0000313" key="4">
    <source>
        <dbReference type="Proteomes" id="UP001597237"/>
    </source>
</evidence>
<dbReference type="Gene3D" id="2.60.40.1730">
    <property type="entry name" value="tricorn interacting facor f3 domain"/>
    <property type="match status" value="1"/>
</dbReference>
<dbReference type="SUPFAM" id="SSF55486">
    <property type="entry name" value="Metalloproteases ('zincins'), catalytic domain"/>
    <property type="match status" value="1"/>
</dbReference>
<sequence length="452" mass="48812">MPRLPIGRAAALAAAWVLSAGAATAAPAFDVLGYEVELRPDLVTGEVEGRETVRLRSRVDGLASLDFSAGALRLEDVRIDGIPAAAPVQADGRLTLALPQALRRGRTATLSFAFSGRPRRGLVATDRVLHTSYFTCDWMVCDQEAPGDMAALDLTLDLPAGAQAVATGRPRGVRARGDRRLHRFTLERPSAPFVFGWAAGEFTAAVLPGAGPELLVLSDAASEPELARIFQDARAMIDFFEEKAGVAFPFDRYVQVVTAGSSAQEAAGLSFLGLSDVRPILTDPEEDWAIAHELAHQWWGVLVACEDLSHFWLNEGLATFMTAAWKEHRWGRSRYDREMALARARWDRARAQGFDRPLNYAGTYPNLSARRAIAYSKAALFIDALRTEMGEAAFWRGLAAYTRRHAGRTANSADFQAAMEAAAGRSLAASFGAWVYDQPPPGAAGAGRSPVG</sequence>
<dbReference type="GO" id="GO:0004177">
    <property type="term" value="F:aminopeptidase activity"/>
    <property type="evidence" value="ECO:0007669"/>
    <property type="project" value="UniProtKB-KW"/>
</dbReference>
<dbReference type="InterPro" id="IPR042097">
    <property type="entry name" value="Aminopeptidase_N-like_N_sf"/>
</dbReference>
<dbReference type="Pfam" id="PF01433">
    <property type="entry name" value="Peptidase_M1"/>
    <property type="match status" value="1"/>
</dbReference>
<evidence type="ECO:0000313" key="3">
    <source>
        <dbReference type="EMBL" id="MFD1782891.1"/>
    </source>
</evidence>
<dbReference type="EMBL" id="JBHUEY010000001">
    <property type="protein sequence ID" value="MFD1782891.1"/>
    <property type="molecule type" value="Genomic_DNA"/>
</dbReference>
<dbReference type="PANTHER" id="PTHR45726">
    <property type="entry name" value="LEUKOTRIENE A-4 HYDROLASE"/>
    <property type="match status" value="1"/>
</dbReference>
<dbReference type="InterPro" id="IPR027268">
    <property type="entry name" value="Peptidase_M4/M1_CTD_sf"/>
</dbReference>
<evidence type="ECO:0000256" key="1">
    <source>
        <dbReference type="SAM" id="SignalP"/>
    </source>
</evidence>
<proteinExistence type="predicted"/>
<organism evidence="3 4">
    <name type="scientific">Phenylobacterium terrae</name>
    <dbReference type="NCBI Taxonomy" id="2665495"/>
    <lineage>
        <taxon>Bacteria</taxon>
        <taxon>Pseudomonadati</taxon>
        <taxon>Pseudomonadota</taxon>
        <taxon>Alphaproteobacteria</taxon>
        <taxon>Caulobacterales</taxon>
        <taxon>Caulobacteraceae</taxon>
        <taxon>Phenylobacterium</taxon>
    </lineage>
</organism>
<gene>
    <name evidence="3" type="ORF">ACFSC0_05760</name>
</gene>
<dbReference type="SUPFAM" id="SSF63737">
    <property type="entry name" value="Leukotriene A4 hydrolase N-terminal domain"/>
    <property type="match status" value="1"/>
</dbReference>
<feature type="signal peptide" evidence="1">
    <location>
        <begin position="1"/>
        <end position="25"/>
    </location>
</feature>
<comment type="caution">
    <text evidence="3">The sequence shown here is derived from an EMBL/GenBank/DDBJ whole genome shotgun (WGS) entry which is preliminary data.</text>
</comment>
<keyword evidence="1" id="KW-0732">Signal</keyword>
<keyword evidence="4" id="KW-1185">Reference proteome</keyword>
<accession>A0ABW4MZ33</accession>